<accession>A0AAE2CPY3</accession>
<keyword evidence="3" id="KW-1185">Reference proteome</keyword>
<comment type="caution">
    <text evidence="2">The sequence shown here is derived from an EMBL/GenBank/DDBJ whole genome shotgun (WGS) entry which is preliminary data.</text>
</comment>
<feature type="region of interest" description="Disordered" evidence="1">
    <location>
        <begin position="65"/>
        <end position="87"/>
    </location>
</feature>
<dbReference type="AlphaFoldDB" id="A0AAE2CPY3"/>
<feature type="region of interest" description="Disordered" evidence="1">
    <location>
        <begin position="94"/>
        <end position="113"/>
    </location>
</feature>
<evidence type="ECO:0000313" key="3">
    <source>
        <dbReference type="Proteomes" id="UP001293254"/>
    </source>
</evidence>
<evidence type="ECO:0000313" key="2">
    <source>
        <dbReference type="EMBL" id="KAK4430203.1"/>
    </source>
</evidence>
<name>A0AAE2CPY3_9LAMI</name>
<dbReference type="EMBL" id="JACGWO010000004">
    <property type="protein sequence ID" value="KAK4430203.1"/>
    <property type="molecule type" value="Genomic_DNA"/>
</dbReference>
<gene>
    <name evidence="2" type="ORF">Salat_1321000</name>
</gene>
<evidence type="ECO:0000256" key="1">
    <source>
        <dbReference type="SAM" id="MobiDB-lite"/>
    </source>
</evidence>
<protein>
    <submittedName>
        <fullName evidence="2">Uncharacterized protein</fullName>
    </submittedName>
</protein>
<feature type="region of interest" description="Disordered" evidence="1">
    <location>
        <begin position="1"/>
        <end position="28"/>
    </location>
</feature>
<reference evidence="2" key="1">
    <citation type="submission" date="2020-06" db="EMBL/GenBank/DDBJ databases">
        <authorList>
            <person name="Li T."/>
            <person name="Hu X."/>
            <person name="Zhang T."/>
            <person name="Song X."/>
            <person name="Zhang H."/>
            <person name="Dai N."/>
            <person name="Sheng W."/>
            <person name="Hou X."/>
            <person name="Wei L."/>
        </authorList>
    </citation>
    <scope>NUCLEOTIDE SEQUENCE</scope>
    <source>
        <strain evidence="2">3651</strain>
        <tissue evidence="2">Leaf</tissue>
    </source>
</reference>
<reference evidence="2" key="2">
    <citation type="journal article" date="2024" name="Plant">
        <title>Genomic evolution and insights into agronomic trait innovations of Sesamum species.</title>
        <authorList>
            <person name="Miao H."/>
            <person name="Wang L."/>
            <person name="Qu L."/>
            <person name="Liu H."/>
            <person name="Sun Y."/>
            <person name="Le M."/>
            <person name="Wang Q."/>
            <person name="Wei S."/>
            <person name="Zheng Y."/>
            <person name="Lin W."/>
            <person name="Duan Y."/>
            <person name="Cao H."/>
            <person name="Xiong S."/>
            <person name="Wang X."/>
            <person name="Wei L."/>
            <person name="Li C."/>
            <person name="Ma Q."/>
            <person name="Ju M."/>
            <person name="Zhao R."/>
            <person name="Li G."/>
            <person name="Mu C."/>
            <person name="Tian Q."/>
            <person name="Mei H."/>
            <person name="Zhang T."/>
            <person name="Gao T."/>
            <person name="Zhang H."/>
        </authorList>
    </citation>
    <scope>NUCLEOTIDE SEQUENCE</scope>
    <source>
        <strain evidence="2">3651</strain>
    </source>
</reference>
<dbReference type="Proteomes" id="UP001293254">
    <property type="component" value="Unassembled WGS sequence"/>
</dbReference>
<proteinExistence type="predicted"/>
<sequence length="184" mass="20092">MEEVKTSKKRVRDEGEKPESDIDSPEVKRLRENLLDSLDDDAEFCTSTQDLDSFIKSFQEEIAASPSAAAGGSTDVAEDGGESRPELGYLLEASDDELGLPPPTSSSSGVKNELRTELDRFDSDSSEFVREFWEFPGYESFGYGFGAADSSNSEYVALDGLFDYTDLGVGSGDLAWRPETLPAQ</sequence>
<organism evidence="2 3">
    <name type="scientific">Sesamum alatum</name>
    <dbReference type="NCBI Taxonomy" id="300844"/>
    <lineage>
        <taxon>Eukaryota</taxon>
        <taxon>Viridiplantae</taxon>
        <taxon>Streptophyta</taxon>
        <taxon>Embryophyta</taxon>
        <taxon>Tracheophyta</taxon>
        <taxon>Spermatophyta</taxon>
        <taxon>Magnoliopsida</taxon>
        <taxon>eudicotyledons</taxon>
        <taxon>Gunneridae</taxon>
        <taxon>Pentapetalae</taxon>
        <taxon>asterids</taxon>
        <taxon>lamiids</taxon>
        <taxon>Lamiales</taxon>
        <taxon>Pedaliaceae</taxon>
        <taxon>Sesamum</taxon>
    </lineage>
</organism>
<dbReference type="PANTHER" id="PTHR34539:SF19">
    <property type="entry name" value="T6J4.11 PROTEIN"/>
    <property type="match status" value="1"/>
</dbReference>
<dbReference type="PANTHER" id="PTHR34539">
    <property type="entry name" value="T6J4.11 PROTEIN"/>
    <property type="match status" value="1"/>
</dbReference>